<dbReference type="InterPro" id="IPR036265">
    <property type="entry name" value="HIT-like_sf"/>
</dbReference>
<proteinExistence type="predicted"/>
<protein>
    <recommendedName>
        <fullName evidence="6">ATP adenylyltransferase</fullName>
    </recommendedName>
</protein>
<dbReference type="AlphaFoldDB" id="A0A8H7PTX8"/>
<keyword evidence="5" id="KW-1185">Reference proteome</keyword>
<dbReference type="InterPro" id="IPR009163">
    <property type="entry name" value="Ap4A_phos1/2"/>
</dbReference>
<dbReference type="PANTHER" id="PTHR38420">
    <property type="entry name" value="AP-4-A PHOSPHORYLASE II"/>
    <property type="match status" value="1"/>
</dbReference>
<dbReference type="GO" id="GO:0003877">
    <property type="term" value="F:ATP:ADP adenylyltransferase activity"/>
    <property type="evidence" value="ECO:0007669"/>
    <property type="project" value="InterPro"/>
</dbReference>
<dbReference type="Gene3D" id="3.30.428.70">
    <property type="match status" value="1"/>
</dbReference>
<sequence>MSENLENLETNIKEKYDSALKSQDLYFFETTTESKDVNGVEFQLTHAPSLLLKPKPEGLGPPEPTDPFENPNPALLVAEYGEYNLLLNKFCVVPHHFLIVTKEFRKQSEPLLPSDLRATWEVLNQVSQPAMAFYNCGDVSGSSQPHKHIQVVPLAKSTHSPPINALYDRISGRKAGEIYTIESLPYIHVLVPLDLNFISTSTDPEELEGYLGQMFFGLLDSMIQQLRVNGSRMTMSYNFILTKQYMMLVPRQKEHWEVPEKGVRLSVNSMAFAGYLLTKKPEELETMKESNILDILSEVGVPKNMESSVHIVDHHSELAIE</sequence>
<evidence type="ECO:0000259" key="3">
    <source>
        <dbReference type="Pfam" id="PF19327"/>
    </source>
</evidence>
<dbReference type="PANTHER" id="PTHR38420:SF1">
    <property type="entry name" value="PUTATIVE (AFU_ORTHOLOGUE AFUA_5G14690)-RELATED"/>
    <property type="match status" value="1"/>
</dbReference>
<feature type="active site" description="Nucleophile" evidence="1">
    <location>
        <position position="148"/>
    </location>
</feature>
<feature type="domain" description="Ap4A phosphorylase 1/2 N-terminal" evidence="3">
    <location>
        <begin position="6"/>
        <end position="166"/>
    </location>
</feature>
<dbReference type="GO" id="GO:0005524">
    <property type="term" value="F:ATP binding"/>
    <property type="evidence" value="ECO:0007669"/>
    <property type="project" value="InterPro"/>
</dbReference>
<evidence type="ECO:0000256" key="1">
    <source>
        <dbReference type="PIRSR" id="PIRSR000846-1"/>
    </source>
</evidence>
<dbReference type="InterPro" id="IPR045759">
    <property type="entry name" value="Ap4A_phos1/2_N"/>
</dbReference>
<dbReference type="EMBL" id="JAEPQZ010000006">
    <property type="protein sequence ID" value="KAG2180257.1"/>
    <property type="molecule type" value="Genomic_DNA"/>
</dbReference>
<dbReference type="InterPro" id="IPR043171">
    <property type="entry name" value="Ap4A_phos1/2-like"/>
</dbReference>
<gene>
    <name evidence="4" type="ORF">INT43_004046</name>
</gene>
<evidence type="ECO:0000259" key="2">
    <source>
        <dbReference type="Pfam" id="PF09830"/>
    </source>
</evidence>
<comment type="caution">
    <text evidence="4">The sequence shown here is derived from an EMBL/GenBank/DDBJ whole genome shotgun (WGS) entry which is preliminary data.</text>
</comment>
<dbReference type="GO" id="GO:0009117">
    <property type="term" value="P:nucleotide metabolic process"/>
    <property type="evidence" value="ECO:0007669"/>
    <property type="project" value="InterPro"/>
</dbReference>
<dbReference type="OrthoDB" id="10267950at2759"/>
<name>A0A8H7PTX8_MORIS</name>
<feature type="domain" description="ATP adenylyltransferase C-terminal" evidence="2">
    <location>
        <begin position="183"/>
        <end position="302"/>
    </location>
</feature>
<dbReference type="Proteomes" id="UP000654370">
    <property type="component" value="Unassembled WGS sequence"/>
</dbReference>
<evidence type="ECO:0000313" key="5">
    <source>
        <dbReference type="Proteomes" id="UP000654370"/>
    </source>
</evidence>
<dbReference type="Pfam" id="PF09830">
    <property type="entry name" value="ATP_transf"/>
    <property type="match status" value="1"/>
</dbReference>
<dbReference type="InterPro" id="IPR019200">
    <property type="entry name" value="ATP_adenylylTrfase_C"/>
</dbReference>
<reference evidence="4" key="1">
    <citation type="submission" date="2020-12" db="EMBL/GenBank/DDBJ databases">
        <title>Metabolic potential, ecology and presence of endohyphal bacteria is reflected in genomic diversity of Mucoromycotina.</title>
        <authorList>
            <person name="Muszewska A."/>
            <person name="Okrasinska A."/>
            <person name="Steczkiewicz K."/>
            <person name="Drgas O."/>
            <person name="Orlowska M."/>
            <person name="Perlinska-Lenart U."/>
            <person name="Aleksandrzak-Piekarczyk T."/>
            <person name="Szatraj K."/>
            <person name="Zielenkiewicz U."/>
            <person name="Pilsyk S."/>
            <person name="Malc E."/>
            <person name="Mieczkowski P."/>
            <person name="Kruszewska J.S."/>
            <person name="Biernat P."/>
            <person name="Pawlowska J."/>
        </authorList>
    </citation>
    <scope>NUCLEOTIDE SEQUENCE</scope>
    <source>
        <strain evidence="4">WA0000067209</strain>
    </source>
</reference>
<organism evidence="4 5">
    <name type="scientific">Mortierella isabellina</name>
    <name type="common">Filamentous fungus</name>
    <name type="synonym">Umbelopsis isabellina</name>
    <dbReference type="NCBI Taxonomy" id="91625"/>
    <lineage>
        <taxon>Eukaryota</taxon>
        <taxon>Fungi</taxon>
        <taxon>Fungi incertae sedis</taxon>
        <taxon>Mucoromycota</taxon>
        <taxon>Mucoromycotina</taxon>
        <taxon>Umbelopsidomycetes</taxon>
        <taxon>Umbelopsidales</taxon>
        <taxon>Umbelopsidaceae</taxon>
        <taxon>Umbelopsis</taxon>
    </lineage>
</organism>
<evidence type="ECO:0000313" key="4">
    <source>
        <dbReference type="EMBL" id="KAG2180257.1"/>
    </source>
</evidence>
<accession>A0A8H7PTX8</accession>
<dbReference type="PIRSF" id="PIRSF000846">
    <property type="entry name" value="ATP_adenylyltr"/>
    <property type="match status" value="1"/>
</dbReference>
<evidence type="ECO:0008006" key="6">
    <source>
        <dbReference type="Google" id="ProtNLM"/>
    </source>
</evidence>
<dbReference type="Pfam" id="PF19327">
    <property type="entry name" value="Ap4A_phos_N"/>
    <property type="match status" value="1"/>
</dbReference>
<dbReference type="SUPFAM" id="SSF54197">
    <property type="entry name" value="HIT-like"/>
    <property type="match status" value="1"/>
</dbReference>